<sequence>MGCVAVLLINTNSFAQNIEAALTSKESAIDNMVMGYNSNGDQSRLFNSPKYDAYDKTIKGNAYFADAAEFSTGNVEYDGFSYKNMQLMYDMNRGSVVMQLPNKASMVELVSDRVQSFDIAGHHFVRVEAFSQEAGSAIPAGFYDVMYSGKTEFIVHREKAMQAGTFSAEAASMYVKIDGAYKSFDSQKSLLSLLSNRKQELSTYIKDNAINFDADKEQAVVKIVAFYDQSLIAGKQPLLVSANKK</sequence>
<evidence type="ECO:0000313" key="1">
    <source>
        <dbReference type="EMBL" id="OOQ59072.1"/>
    </source>
</evidence>
<keyword evidence="2" id="KW-1185">Reference proteome</keyword>
<accession>A0A1S9PDP8</accession>
<protein>
    <submittedName>
        <fullName evidence="1">Uncharacterized protein</fullName>
    </submittedName>
</protein>
<organism evidence="1 2">
    <name type="scientific">Mucilaginibacter pedocola</name>
    <dbReference type="NCBI Taxonomy" id="1792845"/>
    <lineage>
        <taxon>Bacteria</taxon>
        <taxon>Pseudomonadati</taxon>
        <taxon>Bacteroidota</taxon>
        <taxon>Sphingobacteriia</taxon>
        <taxon>Sphingobacteriales</taxon>
        <taxon>Sphingobacteriaceae</taxon>
        <taxon>Mucilaginibacter</taxon>
    </lineage>
</organism>
<dbReference type="EMBL" id="MBTF01000017">
    <property type="protein sequence ID" value="OOQ59072.1"/>
    <property type="molecule type" value="Genomic_DNA"/>
</dbReference>
<dbReference type="AlphaFoldDB" id="A0A1S9PDP8"/>
<dbReference type="STRING" id="1792845.BC343_29595"/>
<comment type="caution">
    <text evidence="1">The sequence shown here is derived from an EMBL/GenBank/DDBJ whole genome shotgun (WGS) entry which is preliminary data.</text>
</comment>
<proteinExistence type="predicted"/>
<gene>
    <name evidence="1" type="ORF">BC343_29595</name>
</gene>
<evidence type="ECO:0000313" key="2">
    <source>
        <dbReference type="Proteomes" id="UP000189739"/>
    </source>
</evidence>
<name>A0A1S9PDP8_9SPHI</name>
<dbReference type="Proteomes" id="UP000189739">
    <property type="component" value="Unassembled WGS sequence"/>
</dbReference>
<reference evidence="1 2" key="1">
    <citation type="submission" date="2016-07" db="EMBL/GenBank/DDBJ databases">
        <title>Genomic analysis of zinc-resistant bacterium Mucilaginibacter pedocola TBZ30.</title>
        <authorList>
            <person name="Huang J."/>
            <person name="Tang J."/>
        </authorList>
    </citation>
    <scope>NUCLEOTIDE SEQUENCE [LARGE SCALE GENOMIC DNA]</scope>
    <source>
        <strain evidence="1 2">TBZ30</strain>
    </source>
</reference>